<gene>
    <name evidence="1" type="ORF">METEAL_39380</name>
</gene>
<organism evidence="1 2">
    <name type="scientific">Mesoterricola silvestris</name>
    <dbReference type="NCBI Taxonomy" id="2927979"/>
    <lineage>
        <taxon>Bacteria</taxon>
        <taxon>Pseudomonadati</taxon>
        <taxon>Acidobacteriota</taxon>
        <taxon>Holophagae</taxon>
        <taxon>Holophagales</taxon>
        <taxon>Holophagaceae</taxon>
        <taxon>Mesoterricola</taxon>
    </lineage>
</organism>
<accession>A0AA48KA83</accession>
<proteinExistence type="predicted"/>
<dbReference type="EMBL" id="AP027080">
    <property type="protein sequence ID" value="BDU74764.1"/>
    <property type="molecule type" value="Genomic_DNA"/>
</dbReference>
<dbReference type="Proteomes" id="UP001238179">
    <property type="component" value="Chromosome"/>
</dbReference>
<reference evidence="2" key="1">
    <citation type="journal article" date="2023" name="Int. J. Syst. Evol. Microbiol.">
        <title>Mesoterricola silvestris gen. nov., sp. nov., Mesoterricola sediminis sp. nov., Geothrix oryzae sp. nov., Geothrix edaphica sp. nov., Geothrix rubra sp. nov., and Geothrix limicola sp. nov., six novel members of Acidobacteriota isolated from soils.</title>
        <authorList>
            <person name="Itoh H."/>
            <person name="Sugisawa Y."/>
            <person name="Mise K."/>
            <person name="Xu Z."/>
            <person name="Kuniyasu M."/>
            <person name="Ushijima N."/>
            <person name="Kawano K."/>
            <person name="Kobayashi E."/>
            <person name="Shiratori Y."/>
            <person name="Masuda Y."/>
            <person name="Senoo K."/>
        </authorList>
    </citation>
    <scope>NUCLEOTIDE SEQUENCE [LARGE SCALE GENOMIC DNA]</scope>
    <source>
        <strain evidence="2">W79</strain>
    </source>
</reference>
<keyword evidence="2" id="KW-1185">Reference proteome</keyword>
<dbReference type="KEGG" id="msil:METEAL_39380"/>
<protein>
    <submittedName>
        <fullName evidence="1">Uncharacterized protein</fullName>
    </submittedName>
</protein>
<evidence type="ECO:0000313" key="2">
    <source>
        <dbReference type="Proteomes" id="UP001238179"/>
    </source>
</evidence>
<dbReference type="AlphaFoldDB" id="A0AA48KA83"/>
<evidence type="ECO:0000313" key="1">
    <source>
        <dbReference type="EMBL" id="BDU74764.1"/>
    </source>
</evidence>
<sequence>MDVQVEVQFTIQHTMEELKEQFVRRGHIPDWRVIDAETRPQLFFETRIVSFNLSSEEDRRAWFVFSLEACGELRKRIPIHNVVPSGVNIDIPNLEEFLNFCRNCLVATPGAP</sequence>
<dbReference type="RefSeq" id="WP_316413438.1">
    <property type="nucleotide sequence ID" value="NZ_AP027080.1"/>
</dbReference>
<name>A0AA48KA83_9BACT</name>